<comment type="caution">
    <text evidence="3">The sequence shown here is derived from an EMBL/GenBank/DDBJ whole genome shotgun (WGS) entry which is preliminary data.</text>
</comment>
<feature type="chain" id="PRO_5019221721" evidence="2">
    <location>
        <begin position="26"/>
        <end position="125"/>
    </location>
</feature>
<dbReference type="EMBL" id="AMZH03004345">
    <property type="protein sequence ID" value="RRT69432.1"/>
    <property type="molecule type" value="Genomic_DNA"/>
</dbReference>
<protein>
    <submittedName>
        <fullName evidence="3">Uncharacterized protein</fullName>
    </submittedName>
</protein>
<feature type="region of interest" description="Disordered" evidence="1">
    <location>
        <begin position="29"/>
        <end position="51"/>
    </location>
</feature>
<organism evidence="3 4">
    <name type="scientific">Ensete ventricosum</name>
    <name type="common">Abyssinian banana</name>
    <name type="synonym">Musa ensete</name>
    <dbReference type="NCBI Taxonomy" id="4639"/>
    <lineage>
        <taxon>Eukaryota</taxon>
        <taxon>Viridiplantae</taxon>
        <taxon>Streptophyta</taxon>
        <taxon>Embryophyta</taxon>
        <taxon>Tracheophyta</taxon>
        <taxon>Spermatophyta</taxon>
        <taxon>Magnoliopsida</taxon>
        <taxon>Liliopsida</taxon>
        <taxon>Zingiberales</taxon>
        <taxon>Musaceae</taxon>
        <taxon>Ensete</taxon>
    </lineage>
</organism>
<name>A0A426ZZP9_ENSVE</name>
<dbReference type="Proteomes" id="UP000287651">
    <property type="component" value="Unassembled WGS sequence"/>
</dbReference>
<evidence type="ECO:0000313" key="4">
    <source>
        <dbReference type="Proteomes" id="UP000287651"/>
    </source>
</evidence>
<evidence type="ECO:0000256" key="2">
    <source>
        <dbReference type="SAM" id="SignalP"/>
    </source>
</evidence>
<keyword evidence="2" id="KW-0732">Signal</keyword>
<proteinExistence type="predicted"/>
<evidence type="ECO:0000313" key="3">
    <source>
        <dbReference type="EMBL" id="RRT69432.1"/>
    </source>
</evidence>
<reference evidence="3 4" key="1">
    <citation type="journal article" date="2014" name="Agronomy (Basel)">
        <title>A Draft Genome Sequence for Ensete ventricosum, the Drought-Tolerant Tree Against Hunger.</title>
        <authorList>
            <person name="Harrison J."/>
            <person name="Moore K.A."/>
            <person name="Paszkiewicz K."/>
            <person name="Jones T."/>
            <person name="Grant M."/>
            <person name="Ambacheew D."/>
            <person name="Muzemil S."/>
            <person name="Studholme D.J."/>
        </authorList>
    </citation>
    <scope>NUCLEOTIDE SEQUENCE [LARGE SCALE GENOMIC DNA]</scope>
</reference>
<dbReference type="AlphaFoldDB" id="A0A426ZZP9"/>
<gene>
    <name evidence="3" type="ORF">B296_00008563</name>
</gene>
<sequence length="125" mass="13629">MILFERLHSTHLLLFLLSIEVSLFSVPSNQVGMSSSSSSSSSPSSPQVVESYSSGPRVEVLSSSLGGMILVDVKAYQALEVMKLCYSSNSVVTKEHLGLIQEYYSIPDSYEIMLCSLGNSLTIHF</sequence>
<accession>A0A426ZZP9</accession>
<feature type="signal peptide" evidence="2">
    <location>
        <begin position="1"/>
        <end position="25"/>
    </location>
</feature>
<evidence type="ECO:0000256" key="1">
    <source>
        <dbReference type="SAM" id="MobiDB-lite"/>
    </source>
</evidence>